<comment type="function">
    <text evidence="7">3' to 5' exoribonuclease required for proper 3' end maturation of MRP RNA and of the U5L snRNA.</text>
</comment>
<dbReference type="EMBL" id="BTGC01000003">
    <property type="protein sequence ID" value="GMM49656.1"/>
    <property type="molecule type" value="Genomic_DNA"/>
</dbReference>
<sequence length="661" mass="74168">MGGIKRGRQQIPCLPPGTDNQSVLTSQDLVKLGIFCLFGKQAPGCGLSPPDFVKIHAPQEIKRWVMIFAPRLRSEDQKWLDNMFNLRFPIDSPATKFGLSPELKDFQWVPTKKQKHSQSKDSKSNPCKLSDLVIDPELIEQFGYPQKGVSLNKIPGDNKAFAMDCEMCLCGDSSVLTRVAVIDFFSEELIYDQLVKPKEPITDYLTQYSGITAEMLENVETTLEDVQNDLRKLIGQTDFLIGHSLDCDLRALSITHNKCIDTSILFPHKWGLPRRVGLKQLCKQFLNVDIQNDPVKGHSPTEDALACVHLVKLKLENGFEFGIPMFENALPLTQYLKSHNLNTAIVDQKQPMWDLYGNGSHVIVSNDNEAVKRTIKLTKTNEFIFTTLRSSSRPLQQSLGEILDALPPQTLVCLWTGSGNQSDVQDLQARKKQYNRDFATVKWDEIQNPWTGADNDKLSEAVSKAKRGDAYLRVSISQQDYDSLPADLQKANTHGVVGSAPEVEAEESALEEGKKKVKHNNDDKVGNNHEFTVTEQVDNSNMESNKTSTPSSNSDEQLHGRSNEPTAVVSESESESESKSEKEHAEKTEPETTEPEKQKKVENEESDGNESENKEDEVTKTETNTKTDVADKKTKAEENEDEQLQEEVNEKSKIVDKPDSE</sequence>
<evidence type="ECO:0000259" key="10">
    <source>
        <dbReference type="SMART" id="SM00479"/>
    </source>
</evidence>
<dbReference type="AlphaFoldDB" id="A0AAV5REM3"/>
<evidence type="ECO:0000256" key="8">
    <source>
        <dbReference type="ARBA" id="ARBA00039985"/>
    </source>
</evidence>
<comment type="similarity">
    <text evidence="2">Belongs to the REXO1/REXO3 family.</text>
</comment>
<dbReference type="InterPro" id="IPR013520">
    <property type="entry name" value="Ribonucl_H"/>
</dbReference>
<keyword evidence="5" id="KW-0269">Exonuclease</keyword>
<evidence type="ECO:0000256" key="5">
    <source>
        <dbReference type="ARBA" id="ARBA00022839"/>
    </source>
</evidence>
<evidence type="ECO:0000313" key="11">
    <source>
        <dbReference type="EMBL" id="GMM49656.1"/>
    </source>
</evidence>
<feature type="compositionally biased region" description="Basic and acidic residues" evidence="9">
    <location>
        <begin position="511"/>
        <end position="527"/>
    </location>
</feature>
<feature type="compositionally biased region" description="Acidic residues" evidence="9">
    <location>
        <begin position="604"/>
        <end position="615"/>
    </location>
</feature>
<feature type="compositionally biased region" description="Basic and acidic residues" evidence="9">
    <location>
        <begin position="648"/>
        <end position="661"/>
    </location>
</feature>
<dbReference type="InterPro" id="IPR047021">
    <property type="entry name" value="REXO1/3/4-like"/>
</dbReference>
<dbReference type="InterPro" id="IPR034922">
    <property type="entry name" value="REX1-like_exo"/>
</dbReference>
<dbReference type="PANTHER" id="PTHR12801:SF115">
    <property type="entry name" value="FI18136P1-RELATED"/>
    <property type="match status" value="1"/>
</dbReference>
<evidence type="ECO:0000256" key="1">
    <source>
        <dbReference type="ARBA" id="ARBA00004123"/>
    </source>
</evidence>
<dbReference type="GO" id="GO:0003676">
    <property type="term" value="F:nucleic acid binding"/>
    <property type="evidence" value="ECO:0007669"/>
    <property type="project" value="InterPro"/>
</dbReference>
<dbReference type="GO" id="GO:0005634">
    <property type="term" value="C:nucleus"/>
    <property type="evidence" value="ECO:0007669"/>
    <property type="project" value="UniProtKB-SubCell"/>
</dbReference>
<reference evidence="11 12" key="1">
    <citation type="journal article" date="2023" name="Elife">
        <title>Identification of key yeast species and microbe-microbe interactions impacting larval growth of Drosophila in the wild.</title>
        <authorList>
            <person name="Mure A."/>
            <person name="Sugiura Y."/>
            <person name="Maeda R."/>
            <person name="Honda K."/>
            <person name="Sakurai N."/>
            <person name="Takahashi Y."/>
            <person name="Watada M."/>
            <person name="Katoh T."/>
            <person name="Gotoh A."/>
            <person name="Gotoh Y."/>
            <person name="Taniguchi I."/>
            <person name="Nakamura K."/>
            <person name="Hayashi T."/>
            <person name="Katayama T."/>
            <person name="Uemura T."/>
            <person name="Hattori Y."/>
        </authorList>
    </citation>
    <scope>NUCLEOTIDE SEQUENCE [LARGE SCALE GENOMIC DNA]</scope>
    <source>
        <strain evidence="11 12">SB-73</strain>
    </source>
</reference>
<feature type="region of interest" description="Disordered" evidence="9">
    <location>
        <begin position="507"/>
        <end position="661"/>
    </location>
</feature>
<evidence type="ECO:0000256" key="6">
    <source>
        <dbReference type="ARBA" id="ARBA00023242"/>
    </source>
</evidence>
<feature type="domain" description="Exonuclease" evidence="10">
    <location>
        <begin position="159"/>
        <end position="320"/>
    </location>
</feature>
<dbReference type="GO" id="GO:0010629">
    <property type="term" value="P:negative regulation of gene expression"/>
    <property type="evidence" value="ECO:0007669"/>
    <property type="project" value="UniProtKB-ARBA"/>
</dbReference>
<dbReference type="Pfam" id="PF00929">
    <property type="entry name" value="RNase_T"/>
    <property type="match status" value="1"/>
</dbReference>
<evidence type="ECO:0000256" key="2">
    <source>
        <dbReference type="ARBA" id="ARBA00006357"/>
    </source>
</evidence>
<protein>
    <recommendedName>
        <fullName evidence="8">RNA exonuclease 3</fullName>
    </recommendedName>
</protein>
<keyword evidence="3" id="KW-0540">Nuclease</keyword>
<feature type="compositionally biased region" description="Basic and acidic residues" evidence="9">
    <location>
        <begin position="576"/>
        <end position="603"/>
    </location>
</feature>
<dbReference type="GO" id="GO:0004527">
    <property type="term" value="F:exonuclease activity"/>
    <property type="evidence" value="ECO:0007669"/>
    <property type="project" value="UniProtKB-KW"/>
</dbReference>
<dbReference type="InterPro" id="IPR036397">
    <property type="entry name" value="RNaseH_sf"/>
</dbReference>
<keyword evidence="6" id="KW-0539">Nucleus</keyword>
<comment type="subcellular location">
    <subcellularLocation>
        <location evidence="1">Nucleus</location>
    </subcellularLocation>
</comment>
<keyword evidence="4" id="KW-0378">Hydrolase</keyword>
<dbReference type="PANTHER" id="PTHR12801">
    <property type="entry name" value="RNA EXONUCLEASE REXO1 / RECO3 FAMILY MEMBER-RELATED"/>
    <property type="match status" value="1"/>
</dbReference>
<dbReference type="SMART" id="SM00479">
    <property type="entry name" value="EXOIII"/>
    <property type="match status" value="1"/>
</dbReference>
<dbReference type="SUPFAM" id="SSF53098">
    <property type="entry name" value="Ribonuclease H-like"/>
    <property type="match status" value="1"/>
</dbReference>
<evidence type="ECO:0000313" key="12">
    <source>
        <dbReference type="Proteomes" id="UP001362899"/>
    </source>
</evidence>
<gene>
    <name evidence="11" type="ORF">DASB73_006140</name>
</gene>
<evidence type="ECO:0000256" key="7">
    <source>
        <dbReference type="ARBA" id="ARBA00037201"/>
    </source>
</evidence>
<evidence type="ECO:0000256" key="3">
    <source>
        <dbReference type="ARBA" id="ARBA00022722"/>
    </source>
</evidence>
<dbReference type="CDD" id="cd06145">
    <property type="entry name" value="REX1_like"/>
    <property type="match status" value="1"/>
</dbReference>
<feature type="compositionally biased region" description="Acidic residues" evidence="9">
    <location>
        <begin position="638"/>
        <end position="647"/>
    </location>
</feature>
<dbReference type="Proteomes" id="UP001362899">
    <property type="component" value="Unassembled WGS sequence"/>
</dbReference>
<dbReference type="FunFam" id="3.30.420.10:FF:000031">
    <property type="entry name" value="RNA exonuclease 1"/>
    <property type="match status" value="1"/>
</dbReference>
<organism evidence="11 12">
    <name type="scientific">Starmerella bacillaris</name>
    <name type="common">Yeast</name>
    <name type="synonym">Candida zemplinina</name>
    <dbReference type="NCBI Taxonomy" id="1247836"/>
    <lineage>
        <taxon>Eukaryota</taxon>
        <taxon>Fungi</taxon>
        <taxon>Dikarya</taxon>
        <taxon>Ascomycota</taxon>
        <taxon>Saccharomycotina</taxon>
        <taxon>Dipodascomycetes</taxon>
        <taxon>Dipodascales</taxon>
        <taxon>Trichomonascaceae</taxon>
        <taxon>Starmerella</taxon>
    </lineage>
</organism>
<dbReference type="InterPro" id="IPR012337">
    <property type="entry name" value="RNaseH-like_sf"/>
</dbReference>
<feature type="compositionally biased region" description="Polar residues" evidence="9">
    <location>
        <begin position="530"/>
        <end position="555"/>
    </location>
</feature>
<evidence type="ECO:0000256" key="4">
    <source>
        <dbReference type="ARBA" id="ARBA00022801"/>
    </source>
</evidence>
<name>A0AAV5REM3_STABA</name>
<feature type="compositionally biased region" description="Basic and acidic residues" evidence="9">
    <location>
        <begin position="616"/>
        <end position="637"/>
    </location>
</feature>
<comment type="caution">
    <text evidence="11">The sequence shown here is derived from an EMBL/GenBank/DDBJ whole genome shotgun (WGS) entry which is preliminary data.</text>
</comment>
<accession>A0AAV5REM3</accession>
<keyword evidence="12" id="KW-1185">Reference proteome</keyword>
<proteinExistence type="inferred from homology"/>
<evidence type="ECO:0000256" key="9">
    <source>
        <dbReference type="SAM" id="MobiDB-lite"/>
    </source>
</evidence>
<dbReference type="Gene3D" id="3.30.420.10">
    <property type="entry name" value="Ribonuclease H-like superfamily/Ribonuclease H"/>
    <property type="match status" value="1"/>
</dbReference>